<keyword evidence="2" id="KW-1185">Reference proteome</keyword>
<dbReference type="AlphaFoldDB" id="A0A3T1CGQ7"/>
<dbReference type="GO" id="GO:0006281">
    <property type="term" value="P:DNA repair"/>
    <property type="evidence" value="ECO:0007669"/>
    <property type="project" value="TreeGrafter"/>
</dbReference>
<sequence>MSRLVVFDCDGTLVDGQAAICQTMEAAFASTGLVAPERNMVRRMVGLSLPYALRELAPDASDEQRHAVVEAYKTGFRDLRLSGALREPLYDGIAGLIDELSGEGWQLAVATGKSDRGLHACLDTHGIRHRFVSLQTADRHPSKPHPAMLEAALFEAAVQPGDAVMIGDTSFDMEMAVAAGVRAIGVAWGYHEAHELRAAGAVAVAETAEELGELIRDPA</sequence>
<gene>
    <name evidence="1" type="ORF">EKJ_10140</name>
</gene>
<dbReference type="Gene3D" id="1.10.150.240">
    <property type="entry name" value="Putative phosphatase, domain 2"/>
    <property type="match status" value="1"/>
</dbReference>
<proteinExistence type="predicted"/>
<evidence type="ECO:0000313" key="2">
    <source>
        <dbReference type="Proteomes" id="UP000290057"/>
    </source>
</evidence>
<dbReference type="SUPFAM" id="SSF56784">
    <property type="entry name" value="HAD-like"/>
    <property type="match status" value="1"/>
</dbReference>
<accession>A0A3T1CGQ7</accession>
<dbReference type="InterPro" id="IPR036412">
    <property type="entry name" value="HAD-like_sf"/>
</dbReference>
<dbReference type="InterPro" id="IPR041492">
    <property type="entry name" value="HAD_2"/>
</dbReference>
<dbReference type="InterPro" id="IPR050155">
    <property type="entry name" value="HAD-like_hydrolase_sf"/>
</dbReference>
<dbReference type="InterPro" id="IPR023198">
    <property type="entry name" value="PGP-like_dom2"/>
</dbReference>
<dbReference type="SFLD" id="SFLDG01129">
    <property type="entry name" value="C1.5:_HAD__Beta-PGM__Phosphata"/>
    <property type="match status" value="1"/>
</dbReference>
<dbReference type="InterPro" id="IPR023214">
    <property type="entry name" value="HAD_sf"/>
</dbReference>
<name>A0A3T1CGQ7_9SPHN</name>
<dbReference type="SFLD" id="SFLDG01135">
    <property type="entry name" value="C1.5.6:_HAD__Beta-PGM__Phospha"/>
    <property type="match status" value="1"/>
</dbReference>
<protein>
    <submittedName>
        <fullName evidence="1">Haloacid dehalogenase</fullName>
    </submittedName>
</protein>
<dbReference type="Gene3D" id="3.40.50.1000">
    <property type="entry name" value="HAD superfamily/HAD-like"/>
    <property type="match status" value="1"/>
</dbReference>
<evidence type="ECO:0000313" key="1">
    <source>
        <dbReference type="EMBL" id="BBI20167.1"/>
    </source>
</evidence>
<dbReference type="Pfam" id="PF13419">
    <property type="entry name" value="HAD_2"/>
    <property type="match status" value="1"/>
</dbReference>
<dbReference type="SFLD" id="SFLDS00003">
    <property type="entry name" value="Haloacid_Dehalogenase"/>
    <property type="match status" value="1"/>
</dbReference>
<dbReference type="Proteomes" id="UP000290057">
    <property type="component" value="Chromosome"/>
</dbReference>
<dbReference type="EMBL" id="AP019389">
    <property type="protein sequence ID" value="BBI20167.1"/>
    <property type="molecule type" value="Genomic_DNA"/>
</dbReference>
<reference evidence="1 2" key="1">
    <citation type="submission" date="2019-01" db="EMBL/GenBank/DDBJ databases">
        <title>Complete genome sequence of Erythrobacter flavus KJ5.</title>
        <authorList>
            <person name="Kanesaki Y."/>
            <person name="Brotosudarmo T."/>
            <person name="Moriuchi R."/>
            <person name="Awai K."/>
        </authorList>
    </citation>
    <scope>NUCLEOTIDE SEQUENCE [LARGE SCALE GENOMIC DNA]</scope>
    <source>
        <strain evidence="1 2">KJ5</strain>
    </source>
</reference>
<organism evidence="1 2">
    <name type="scientific">Qipengyuania flava</name>
    <dbReference type="NCBI Taxonomy" id="192812"/>
    <lineage>
        <taxon>Bacteria</taxon>
        <taxon>Pseudomonadati</taxon>
        <taxon>Pseudomonadota</taxon>
        <taxon>Alphaproteobacteria</taxon>
        <taxon>Sphingomonadales</taxon>
        <taxon>Erythrobacteraceae</taxon>
        <taxon>Qipengyuania</taxon>
    </lineage>
</organism>
<dbReference type="PANTHER" id="PTHR43434:SF24">
    <property type="entry name" value="HYDROLASE-RELATED"/>
    <property type="match status" value="1"/>
</dbReference>
<dbReference type="PANTHER" id="PTHR43434">
    <property type="entry name" value="PHOSPHOGLYCOLATE PHOSPHATASE"/>
    <property type="match status" value="1"/>
</dbReference>
<dbReference type="GO" id="GO:0008967">
    <property type="term" value="F:phosphoglycolate phosphatase activity"/>
    <property type="evidence" value="ECO:0007669"/>
    <property type="project" value="TreeGrafter"/>
</dbReference>
<dbReference type="GO" id="GO:0005829">
    <property type="term" value="C:cytosol"/>
    <property type="evidence" value="ECO:0007669"/>
    <property type="project" value="TreeGrafter"/>
</dbReference>
<dbReference type="RefSeq" id="WP_067507763.1">
    <property type="nucleotide sequence ID" value="NZ_AP019389.1"/>
</dbReference>